<name>A0A5C2SDL4_9APHY</name>
<dbReference type="STRING" id="1328759.A0A5C2SDL4"/>
<keyword evidence="2" id="KW-0808">Transferase</keyword>
<dbReference type="Pfam" id="PF00294">
    <property type="entry name" value="PfkB"/>
    <property type="match status" value="1"/>
</dbReference>
<dbReference type="GO" id="GO:0016301">
    <property type="term" value="F:kinase activity"/>
    <property type="evidence" value="ECO:0007669"/>
    <property type="project" value="UniProtKB-KW"/>
</dbReference>
<keyword evidence="2" id="KW-0418">Kinase</keyword>
<dbReference type="EMBL" id="ML122260">
    <property type="protein sequence ID" value="RPD61875.1"/>
    <property type="molecule type" value="Genomic_DNA"/>
</dbReference>
<sequence>MASKDVSDKHRAFVSLGMFIVDEFSFADEDGNPTGKTMAPQIGGGGTYASIGARIWLPSSQVGMIIDRGHDFPAHIQDALNVYGADMWQFRDDPNRGTTRALNAYKGEHRGFEYLTPRLRITPHDLLDTKLSHARVLHFICSPTRAAAIMSEVKRVEKWHPTTVYEPIPDRCVPEELPALRSVLPEISVLSPNAEEALSLLSMPANPTKESIESACSAFLDMGIGPKGDGAVVIRSGAMGACIGLKGNPCSWVEAFWNGEDSADKVVDVTGAGNSFLGGLGAGMVLSNGDVREATLYATVSASYTIEQEGLPRLSQATDDNGEVVEVWNGDSAHHRLQALRVCLAAKGTK</sequence>
<organism evidence="2 3">
    <name type="scientific">Lentinus tigrinus ALCF2SS1-6</name>
    <dbReference type="NCBI Taxonomy" id="1328759"/>
    <lineage>
        <taxon>Eukaryota</taxon>
        <taxon>Fungi</taxon>
        <taxon>Dikarya</taxon>
        <taxon>Basidiomycota</taxon>
        <taxon>Agaricomycotina</taxon>
        <taxon>Agaricomycetes</taxon>
        <taxon>Polyporales</taxon>
        <taxon>Polyporaceae</taxon>
        <taxon>Lentinus</taxon>
    </lineage>
</organism>
<keyword evidence="3" id="KW-1185">Reference proteome</keyword>
<dbReference type="InterPro" id="IPR011611">
    <property type="entry name" value="PfkB_dom"/>
</dbReference>
<dbReference type="Gene3D" id="3.40.1190.20">
    <property type="match status" value="1"/>
</dbReference>
<feature type="domain" description="Carbohydrate kinase PfkB" evidence="1">
    <location>
        <begin position="26"/>
        <end position="311"/>
    </location>
</feature>
<evidence type="ECO:0000313" key="3">
    <source>
        <dbReference type="Proteomes" id="UP000313359"/>
    </source>
</evidence>
<protein>
    <submittedName>
        <fullName evidence="2">Ribokinase-like protein</fullName>
    </submittedName>
</protein>
<dbReference type="OrthoDB" id="497927at2759"/>
<dbReference type="Proteomes" id="UP000313359">
    <property type="component" value="Unassembled WGS sequence"/>
</dbReference>
<dbReference type="PANTHER" id="PTHR47098">
    <property type="entry name" value="PROTEIN MAK32"/>
    <property type="match status" value="1"/>
</dbReference>
<gene>
    <name evidence="2" type="ORF">L227DRAFT_573749</name>
</gene>
<evidence type="ECO:0000259" key="1">
    <source>
        <dbReference type="Pfam" id="PF00294"/>
    </source>
</evidence>
<reference evidence="2" key="1">
    <citation type="journal article" date="2018" name="Genome Biol. Evol.">
        <title>Genomics and development of Lentinus tigrinus, a white-rot wood-decaying mushroom with dimorphic fruiting bodies.</title>
        <authorList>
            <person name="Wu B."/>
            <person name="Xu Z."/>
            <person name="Knudson A."/>
            <person name="Carlson A."/>
            <person name="Chen N."/>
            <person name="Kovaka S."/>
            <person name="LaButti K."/>
            <person name="Lipzen A."/>
            <person name="Pennachio C."/>
            <person name="Riley R."/>
            <person name="Schakwitz W."/>
            <person name="Umezawa K."/>
            <person name="Ohm R.A."/>
            <person name="Grigoriev I.V."/>
            <person name="Nagy L.G."/>
            <person name="Gibbons J."/>
            <person name="Hibbett D."/>
        </authorList>
    </citation>
    <scope>NUCLEOTIDE SEQUENCE [LARGE SCALE GENOMIC DNA]</scope>
    <source>
        <strain evidence="2">ALCF2SS1-6</strain>
    </source>
</reference>
<accession>A0A5C2SDL4</accession>
<evidence type="ECO:0000313" key="2">
    <source>
        <dbReference type="EMBL" id="RPD61875.1"/>
    </source>
</evidence>
<dbReference type="SUPFAM" id="SSF53613">
    <property type="entry name" value="Ribokinase-like"/>
    <property type="match status" value="1"/>
</dbReference>
<dbReference type="PANTHER" id="PTHR47098:SF2">
    <property type="entry name" value="PROTEIN MAK32"/>
    <property type="match status" value="1"/>
</dbReference>
<dbReference type="AlphaFoldDB" id="A0A5C2SDL4"/>
<dbReference type="InterPro" id="IPR029056">
    <property type="entry name" value="Ribokinase-like"/>
</dbReference>
<proteinExistence type="predicted"/>